<dbReference type="InterPro" id="IPR036388">
    <property type="entry name" value="WH-like_DNA-bd_sf"/>
</dbReference>
<dbReference type="InterPro" id="IPR014284">
    <property type="entry name" value="RNA_pol_sigma-70_dom"/>
</dbReference>
<evidence type="ECO:0000313" key="8">
    <source>
        <dbReference type="EMBL" id="MBF4765950.1"/>
    </source>
</evidence>
<dbReference type="NCBIfam" id="TIGR02937">
    <property type="entry name" value="sigma70-ECF"/>
    <property type="match status" value="1"/>
</dbReference>
<reference evidence="8" key="1">
    <citation type="submission" date="2020-11" db="EMBL/GenBank/DDBJ databases">
        <title>Nocardioides sp. nov., isolated from Soil of Cynanchum wilfordii Hemsley rhizosphere.</title>
        <authorList>
            <person name="Lee J.-S."/>
            <person name="Suh M.K."/>
            <person name="Kim J.-S."/>
        </authorList>
    </citation>
    <scope>NUCLEOTIDE SEQUENCE</scope>
    <source>
        <strain evidence="8">KCTC 19275</strain>
    </source>
</reference>
<name>A0A930VJL9_9ACTN</name>
<feature type="domain" description="RNA polymerase sigma factor 70 region 4 type 2" evidence="7">
    <location>
        <begin position="99"/>
        <end position="151"/>
    </location>
</feature>
<organism evidence="8 9">
    <name type="scientific">Nocardioides islandensis</name>
    <dbReference type="NCBI Taxonomy" id="433663"/>
    <lineage>
        <taxon>Bacteria</taxon>
        <taxon>Bacillati</taxon>
        <taxon>Actinomycetota</taxon>
        <taxon>Actinomycetes</taxon>
        <taxon>Propionibacteriales</taxon>
        <taxon>Nocardioidaceae</taxon>
        <taxon>Nocardioides</taxon>
    </lineage>
</organism>
<dbReference type="GO" id="GO:0006352">
    <property type="term" value="P:DNA-templated transcription initiation"/>
    <property type="evidence" value="ECO:0007669"/>
    <property type="project" value="InterPro"/>
</dbReference>
<sequence>MHGALDLDALYQASYRRLVVQMYAICGDLVEAEDAVQEAFVTAIRKRRQLEAVANHEAWLRTVAVNRLRSGWRHAAVVRRLQPRVPGSQAAVEVGPDHVALVRALAGLDAAGREVVVLHHLADLGTAEIAAELGIPEGTVKSRLSRARARLAALLDEREEWERA</sequence>
<dbReference type="EMBL" id="JADKPN010000020">
    <property type="protein sequence ID" value="MBF4765950.1"/>
    <property type="molecule type" value="Genomic_DNA"/>
</dbReference>
<comment type="similarity">
    <text evidence="1">Belongs to the sigma-70 factor family. ECF subfamily.</text>
</comment>
<keyword evidence="3" id="KW-0731">Sigma factor</keyword>
<dbReference type="GO" id="GO:0003677">
    <property type="term" value="F:DNA binding"/>
    <property type="evidence" value="ECO:0007669"/>
    <property type="project" value="UniProtKB-KW"/>
</dbReference>
<evidence type="ECO:0000256" key="4">
    <source>
        <dbReference type="ARBA" id="ARBA00023125"/>
    </source>
</evidence>
<dbReference type="InterPro" id="IPR039425">
    <property type="entry name" value="RNA_pol_sigma-70-like"/>
</dbReference>
<dbReference type="Gene3D" id="1.10.10.10">
    <property type="entry name" value="Winged helix-like DNA-binding domain superfamily/Winged helix DNA-binding domain"/>
    <property type="match status" value="1"/>
</dbReference>
<keyword evidence="5" id="KW-0804">Transcription</keyword>
<dbReference type="InterPro" id="IPR013324">
    <property type="entry name" value="RNA_pol_sigma_r3/r4-like"/>
</dbReference>
<keyword evidence="2" id="KW-0805">Transcription regulation</keyword>
<dbReference type="GO" id="GO:0016987">
    <property type="term" value="F:sigma factor activity"/>
    <property type="evidence" value="ECO:0007669"/>
    <property type="project" value="UniProtKB-KW"/>
</dbReference>
<dbReference type="PANTHER" id="PTHR43133">
    <property type="entry name" value="RNA POLYMERASE ECF-TYPE SIGMA FACTO"/>
    <property type="match status" value="1"/>
</dbReference>
<dbReference type="RefSeq" id="WP_194709130.1">
    <property type="nucleotide sequence ID" value="NZ_JADKPN010000020.1"/>
</dbReference>
<dbReference type="InterPro" id="IPR013249">
    <property type="entry name" value="RNA_pol_sigma70_r4_t2"/>
</dbReference>
<dbReference type="Pfam" id="PF04542">
    <property type="entry name" value="Sigma70_r2"/>
    <property type="match status" value="1"/>
</dbReference>
<protein>
    <submittedName>
        <fullName evidence="8">Sigma-70 family RNA polymerase sigma factor</fullName>
    </submittedName>
</protein>
<evidence type="ECO:0000259" key="7">
    <source>
        <dbReference type="Pfam" id="PF08281"/>
    </source>
</evidence>
<dbReference type="AlphaFoldDB" id="A0A930VJL9"/>
<dbReference type="InterPro" id="IPR013325">
    <property type="entry name" value="RNA_pol_sigma_r2"/>
</dbReference>
<dbReference type="SUPFAM" id="SSF88946">
    <property type="entry name" value="Sigma2 domain of RNA polymerase sigma factors"/>
    <property type="match status" value="1"/>
</dbReference>
<dbReference type="PANTHER" id="PTHR43133:SF50">
    <property type="entry name" value="ECF RNA POLYMERASE SIGMA FACTOR SIGM"/>
    <property type="match status" value="1"/>
</dbReference>
<evidence type="ECO:0000259" key="6">
    <source>
        <dbReference type="Pfam" id="PF04542"/>
    </source>
</evidence>
<evidence type="ECO:0000256" key="2">
    <source>
        <dbReference type="ARBA" id="ARBA00023015"/>
    </source>
</evidence>
<dbReference type="InterPro" id="IPR007627">
    <property type="entry name" value="RNA_pol_sigma70_r2"/>
</dbReference>
<evidence type="ECO:0000256" key="3">
    <source>
        <dbReference type="ARBA" id="ARBA00023082"/>
    </source>
</evidence>
<evidence type="ECO:0000256" key="5">
    <source>
        <dbReference type="ARBA" id="ARBA00023163"/>
    </source>
</evidence>
<evidence type="ECO:0000313" key="9">
    <source>
        <dbReference type="Proteomes" id="UP000640489"/>
    </source>
</evidence>
<accession>A0A930VJL9</accession>
<dbReference type="Pfam" id="PF08281">
    <property type="entry name" value="Sigma70_r4_2"/>
    <property type="match status" value="1"/>
</dbReference>
<evidence type="ECO:0000256" key="1">
    <source>
        <dbReference type="ARBA" id="ARBA00010641"/>
    </source>
</evidence>
<keyword evidence="9" id="KW-1185">Reference proteome</keyword>
<dbReference type="Proteomes" id="UP000640489">
    <property type="component" value="Unassembled WGS sequence"/>
</dbReference>
<comment type="caution">
    <text evidence="8">The sequence shown here is derived from an EMBL/GenBank/DDBJ whole genome shotgun (WGS) entry which is preliminary data.</text>
</comment>
<proteinExistence type="inferred from homology"/>
<dbReference type="Gene3D" id="1.10.1740.10">
    <property type="match status" value="1"/>
</dbReference>
<gene>
    <name evidence="8" type="ORF">ISU07_22675</name>
</gene>
<keyword evidence="4" id="KW-0238">DNA-binding</keyword>
<feature type="domain" description="RNA polymerase sigma-70 region 2" evidence="6">
    <location>
        <begin position="10"/>
        <end position="75"/>
    </location>
</feature>
<dbReference type="SUPFAM" id="SSF88659">
    <property type="entry name" value="Sigma3 and sigma4 domains of RNA polymerase sigma factors"/>
    <property type="match status" value="1"/>
</dbReference>